<dbReference type="OrthoDB" id="9808943at2"/>
<dbReference type="EMBL" id="FQWD01000006">
    <property type="protein sequence ID" value="SHH02701.1"/>
    <property type="molecule type" value="Genomic_DNA"/>
</dbReference>
<reference evidence="2" key="1">
    <citation type="submission" date="2016-11" db="EMBL/GenBank/DDBJ databases">
        <authorList>
            <person name="Varghese N."/>
            <person name="Submissions S."/>
        </authorList>
    </citation>
    <scope>NUCLEOTIDE SEQUENCE [LARGE SCALE GENOMIC DNA]</scope>
    <source>
        <strain evidence="2">CGMCC 1.8995</strain>
    </source>
</reference>
<dbReference type="InterPro" id="IPR006175">
    <property type="entry name" value="YjgF/YER057c/UK114"/>
</dbReference>
<dbReference type="GO" id="GO:0019239">
    <property type="term" value="F:deaminase activity"/>
    <property type="evidence" value="ECO:0007669"/>
    <property type="project" value="TreeGrafter"/>
</dbReference>
<sequence length="134" mass="14452">MTLKFIETGEGLPKWSNPISHAVVVGNLCFVSGQLSVNEAGEYVKGSVTEEAQRAFNSVFAALKAAGFEKRHIAYIDIAFADLNDLNEVNALYMALFPEGKRPARTVYEAARLPFDGKVKIVATAAKESGSAIN</sequence>
<proteinExistence type="predicted"/>
<accession>A0A1M5PLT8</accession>
<dbReference type="Pfam" id="PF01042">
    <property type="entry name" value="Ribonuc_L-PSP"/>
    <property type="match status" value="1"/>
</dbReference>
<dbReference type="STRING" id="634436.SAMN05216361_3511"/>
<protein>
    <submittedName>
        <fullName evidence="1">2-iminobutanoate/2-iminopropanoate deaminase</fullName>
    </submittedName>
</protein>
<dbReference type="PANTHER" id="PTHR11803:SF39">
    <property type="entry name" value="2-IMINOBUTANOATE_2-IMINOPROPANOATE DEAMINASE"/>
    <property type="match status" value="1"/>
</dbReference>
<dbReference type="SUPFAM" id="SSF55298">
    <property type="entry name" value="YjgF-like"/>
    <property type="match status" value="1"/>
</dbReference>
<dbReference type="Gene3D" id="3.30.1330.40">
    <property type="entry name" value="RutC-like"/>
    <property type="match status" value="1"/>
</dbReference>
<dbReference type="Proteomes" id="UP000184520">
    <property type="component" value="Unassembled WGS sequence"/>
</dbReference>
<dbReference type="GO" id="GO:0005829">
    <property type="term" value="C:cytosol"/>
    <property type="evidence" value="ECO:0007669"/>
    <property type="project" value="TreeGrafter"/>
</dbReference>
<gene>
    <name evidence="1" type="ORF">SAMN05216361_3511</name>
</gene>
<dbReference type="PANTHER" id="PTHR11803">
    <property type="entry name" value="2-IMINOBUTANOATE/2-IMINOPROPANOATE DEAMINASE RIDA"/>
    <property type="match status" value="1"/>
</dbReference>
<dbReference type="AlphaFoldDB" id="A0A1M5PLT8"/>
<organism evidence="1 2">
    <name type="scientific">Marisediminitalea aggregata</name>
    <dbReference type="NCBI Taxonomy" id="634436"/>
    <lineage>
        <taxon>Bacteria</taxon>
        <taxon>Pseudomonadati</taxon>
        <taxon>Pseudomonadota</taxon>
        <taxon>Gammaproteobacteria</taxon>
        <taxon>Alteromonadales</taxon>
        <taxon>Alteromonadaceae</taxon>
        <taxon>Marisediminitalea</taxon>
    </lineage>
</organism>
<evidence type="ECO:0000313" key="1">
    <source>
        <dbReference type="EMBL" id="SHH02701.1"/>
    </source>
</evidence>
<dbReference type="RefSeq" id="WP_073324487.1">
    <property type="nucleotide sequence ID" value="NZ_FQWD01000006.1"/>
</dbReference>
<dbReference type="InterPro" id="IPR035959">
    <property type="entry name" value="RutC-like_sf"/>
</dbReference>
<name>A0A1M5PLT8_9ALTE</name>
<dbReference type="CDD" id="cd00448">
    <property type="entry name" value="YjgF_YER057c_UK114_family"/>
    <property type="match status" value="1"/>
</dbReference>
<keyword evidence="2" id="KW-1185">Reference proteome</keyword>
<evidence type="ECO:0000313" key="2">
    <source>
        <dbReference type="Proteomes" id="UP000184520"/>
    </source>
</evidence>